<feature type="transmembrane region" description="Helical" evidence="1">
    <location>
        <begin position="28"/>
        <end position="49"/>
    </location>
</feature>
<reference evidence="3" key="1">
    <citation type="journal article" date="2019" name="Int. J. Syst. Evol. Microbiol.">
        <title>The Global Catalogue of Microorganisms (GCM) 10K type strain sequencing project: providing services to taxonomists for standard genome sequencing and annotation.</title>
        <authorList>
            <consortium name="The Broad Institute Genomics Platform"/>
            <consortium name="The Broad Institute Genome Sequencing Center for Infectious Disease"/>
            <person name="Wu L."/>
            <person name="Ma J."/>
        </authorList>
    </citation>
    <scope>NUCLEOTIDE SEQUENCE [LARGE SCALE GENOMIC DNA]</scope>
    <source>
        <strain evidence="3">CCM 8951</strain>
    </source>
</reference>
<dbReference type="Proteomes" id="UP001597244">
    <property type="component" value="Unassembled WGS sequence"/>
</dbReference>
<sequence length="57" mass="6560">MNRKSIITGITTLIGFLVGLYVHNIFVYTIVGLAVGYLIVFWIPSIVAWKQRKNRHK</sequence>
<name>A0ABW4DTJ1_9LACO</name>
<accession>A0ABW4DTJ1</accession>
<feature type="transmembrane region" description="Helical" evidence="1">
    <location>
        <begin position="5"/>
        <end position="22"/>
    </location>
</feature>
<dbReference type="EMBL" id="JBHTOF010000103">
    <property type="protein sequence ID" value="MFD1466511.1"/>
    <property type="molecule type" value="Genomic_DNA"/>
</dbReference>
<keyword evidence="1" id="KW-0472">Membrane</keyword>
<keyword evidence="1" id="KW-0812">Transmembrane</keyword>
<evidence type="ECO:0008006" key="4">
    <source>
        <dbReference type="Google" id="ProtNLM"/>
    </source>
</evidence>
<organism evidence="2 3">
    <name type="scientific">Lapidilactobacillus mulanensis</name>
    <dbReference type="NCBI Taxonomy" id="2485999"/>
    <lineage>
        <taxon>Bacteria</taxon>
        <taxon>Bacillati</taxon>
        <taxon>Bacillota</taxon>
        <taxon>Bacilli</taxon>
        <taxon>Lactobacillales</taxon>
        <taxon>Lactobacillaceae</taxon>
        <taxon>Lapidilactobacillus</taxon>
    </lineage>
</organism>
<evidence type="ECO:0000256" key="1">
    <source>
        <dbReference type="SAM" id="Phobius"/>
    </source>
</evidence>
<gene>
    <name evidence="2" type="ORF">ACFQ4L_10600</name>
</gene>
<evidence type="ECO:0000313" key="3">
    <source>
        <dbReference type="Proteomes" id="UP001597244"/>
    </source>
</evidence>
<comment type="caution">
    <text evidence="2">The sequence shown here is derived from an EMBL/GenBank/DDBJ whole genome shotgun (WGS) entry which is preliminary data.</text>
</comment>
<keyword evidence="1" id="KW-1133">Transmembrane helix</keyword>
<keyword evidence="3" id="KW-1185">Reference proteome</keyword>
<protein>
    <recommendedName>
        <fullName evidence="4">DUF2273 domain-containing protein</fullName>
    </recommendedName>
</protein>
<dbReference type="RefSeq" id="WP_164506555.1">
    <property type="nucleotide sequence ID" value="NZ_JBHTOF010000103.1"/>
</dbReference>
<evidence type="ECO:0000313" key="2">
    <source>
        <dbReference type="EMBL" id="MFD1466511.1"/>
    </source>
</evidence>
<proteinExistence type="predicted"/>